<evidence type="ECO:0000313" key="5">
    <source>
        <dbReference type="EMBL" id="MSS63501.1"/>
    </source>
</evidence>
<keyword evidence="1" id="KW-0378">Hydrolase</keyword>
<dbReference type="GO" id="GO:0008061">
    <property type="term" value="F:chitin binding"/>
    <property type="evidence" value="ECO:0007669"/>
    <property type="project" value="InterPro"/>
</dbReference>
<dbReference type="GO" id="GO:0070492">
    <property type="term" value="F:oligosaccharide binding"/>
    <property type="evidence" value="ECO:0007669"/>
    <property type="project" value="TreeGrafter"/>
</dbReference>
<dbReference type="PANTHER" id="PTHR46066">
    <property type="entry name" value="CHITINASE DOMAIN-CONTAINING PROTEIN 1 FAMILY MEMBER"/>
    <property type="match status" value="1"/>
</dbReference>
<evidence type="ECO:0000259" key="3">
    <source>
        <dbReference type="PROSITE" id="PS51782"/>
    </source>
</evidence>
<dbReference type="PROSITE" id="PS51910">
    <property type="entry name" value="GH18_2"/>
    <property type="match status" value="1"/>
</dbReference>
<dbReference type="PROSITE" id="PS51782">
    <property type="entry name" value="LYSM"/>
    <property type="match status" value="1"/>
</dbReference>
<evidence type="ECO:0000256" key="2">
    <source>
        <dbReference type="ARBA" id="ARBA00023295"/>
    </source>
</evidence>
<dbReference type="Gene3D" id="3.20.20.80">
    <property type="entry name" value="Glycosidases"/>
    <property type="match status" value="1"/>
</dbReference>
<evidence type="ECO:0000313" key="6">
    <source>
        <dbReference type="Proteomes" id="UP000482209"/>
    </source>
</evidence>
<dbReference type="InterPro" id="IPR018392">
    <property type="entry name" value="LysM"/>
</dbReference>
<reference evidence="5 6" key="1">
    <citation type="submission" date="2019-08" db="EMBL/GenBank/DDBJ databases">
        <title>In-depth cultivation of the pig gut microbiome towards novel bacterial diversity and tailored functional studies.</title>
        <authorList>
            <person name="Wylensek D."/>
            <person name="Hitch T.C.A."/>
            <person name="Clavel T."/>
        </authorList>
    </citation>
    <scope>NUCLEOTIDE SEQUENCE [LARGE SCALE GENOMIC DNA]</scope>
    <source>
        <strain evidence="5 6">WCA-693-APC-MOT-I</strain>
    </source>
</reference>
<feature type="domain" description="LysM" evidence="3">
    <location>
        <begin position="2"/>
        <end position="46"/>
    </location>
</feature>
<dbReference type="InterPro" id="IPR036779">
    <property type="entry name" value="LysM_dom_sf"/>
</dbReference>
<comment type="caution">
    <text evidence="5">The sequence shown here is derived from an EMBL/GenBank/DDBJ whole genome shotgun (WGS) entry which is preliminary data.</text>
</comment>
<gene>
    <name evidence="5" type="ORF">FYJ58_06365</name>
</gene>
<dbReference type="InterPro" id="IPR017853">
    <property type="entry name" value="GH"/>
</dbReference>
<dbReference type="CDD" id="cd02874">
    <property type="entry name" value="GH18_CFLE_spore_hydrolase"/>
    <property type="match status" value="1"/>
</dbReference>
<dbReference type="Gene3D" id="3.10.350.10">
    <property type="entry name" value="LysM domain"/>
    <property type="match status" value="1"/>
</dbReference>
<feature type="domain" description="GH18" evidence="4">
    <location>
        <begin position="57"/>
        <end position="377"/>
    </location>
</feature>
<dbReference type="SUPFAM" id="SSF54106">
    <property type="entry name" value="LysM domain"/>
    <property type="match status" value="1"/>
</dbReference>
<sequence>MIIYVVKSGDTITSIGERYGVPVEELIAYNQFENPEQLVVGQTILIPQEGGEPRREIAVNGYMYPYINPEILRQTLPYLTFGTLFTYGFTPDGTLIPIPDEIPIGIMKSGQVEPFLLLSTLTTEGVFSNSLAHSMLNDEEAQDKLIENLLETMTSKGYYGLDIDFEYVLPEDKEAYSRFVEKVTERLNQEGFKVMVALAPKTSADQPGLLYESHNYERLGAAADWVLLMTYEWGYTYGPPMAVAPINKVREVLDYAVTEIPPEKIFMGIPNYGYDWTLPYIRGESRARSIGNVEAVEIAAKHGAVIEYDEMAQTPYFYYSDELGTEHVVWFEDARSIQAKMDLIEEYGFYGAGYWNIMKFFPQNWLVVENNFTVKKI</sequence>
<name>A0A6L5XYH4_9FIRM</name>
<dbReference type="RefSeq" id="WP_154518876.1">
    <property type="nucleotide sequence ID" value="NZ_VUMT01000007.1"/>
</dbReference>
<keyword evidence="2" id="KW-0326">Glycosidase</keyword>
<protein>
    <submittedName>
        <fullName evidence="5">LysM peptidoglycan-binding domain-containing protein</fullName>
    </submittedName>
</protein>
<dbReference type="PANTHER" id="PTHR46066:SF2">
    <property type="entry name" value="CHITINASE DOMAIN-CONTAINING PROTEIN 1"/>
    <property type="match status" value="1"/>
</dbReference>
<dbReference type="AlphaFoldDB" id="A0A6L5XYH4"/>
<dbReference type="InterPro" id="IPR029070">
    <property type="entry name" value="Chitinase_insertion_sf"/>
</dbReference>
<proteinExistence type="predicted"/>
<dbReference type="InterPro" id="IPR011583">
    <property type="entry name" value="Chitinase_II/V-like_cat"/>
</dbReference>
<dbReference type="Pfam" id="PF00704">
    <property type="entry name" value="Glyco_hydro_18"/>
    <property type="match status" value="1"/>
</dbReference>
<evidence type="ECO:0000256" key="1">
    <source>
        <dbReference type="ARBA" id="ARBA00022801"/>
    </source>
</evidence>
<dbReference type="InterPro" id="IPR041704">
    <property type="entry name" value="CFLE_GH18"/>
</dbReference>
<accession>A0A6L5XYH4</accession>
<dbReference type="SMART" id="SM00636">
    <property type="entry name" value="Glyco_18"/>
    <property type="match status" value="1"/>
</dbReference>
<organism evidence="5 6">
    <name type="scientific">Velocimicrobium porci</name>
    <dbReference type="NCBI Taxonomy" id="2606634"/>
    <lineage>
        <taxon>Bacteria</taxon>
        <taxon>Bacillati</taxon>
        <taxon>Bacillota</taxon>
        <taxon>Clostridia</taxon>
        <taxon>Lachnospirales</taxon>
        <taxon>Lachnospiraceae</taxon>
        <taxon>Velocimicrobium</taxon>
    </lineage>
</organism>
<dbReference type="Pfam" id="PF01476">
    <property type="entry name" value="LysM"/>
    <property type="match status" value="1"/>
</dbReference>
<dbReference type="GO" id="GO:0012505">
    <property type="term" value="C:endomembrane system"/>
    <property type="evidence" value="ECO:0007669"/>
    <property type="project" value="TreeGrafter"/>
</dbReference>
<dbReference type="SUPFAM" id="SSF51445">
    <property type="entry name" value="(Trans)glycosidases"/>
    <property type="match status" value="1"/>
</dbReference>
<keyword evidence="6" id="KW-1185">Reference proteome</keyword>
<dbReference type="GO" id="GO:0005975">
    <property type="term" value="P:carbohydrate metabolic process"/>
    <property type="evidence" value="ECO:0007669"/>
    <property type="project" value="InterPro"/>
</dbReference>
<dbReference type="SMART" id="SM00257">
    <property type="entry name" value="LysM"/>
    <property type="match status" value="1"/>
</dbReference>
<dbReference type="Proteomes" id="UP000482209">
    <property type="component" value="Unassembled WGS sequence"/>
</dbReference>
<dbReference type="EMBL" id="VUMT01000007">
    <property type="protein sequence ID" value="MSS63501.1"/>
    <property type="molecule type" value="Genomic_DNA"/>
</dbReference>
<dbReference type="CDD" id="cd00118">
    <property type="entry name" value="LysM"/>
    <property type="match status" value="1"/>
</dbReference>
<dbReference type="InterPro" id="IPR001223">
    <property type="entry name" value="Glyco_hydro18_cat"/>
</dbReference>
<dbReference type="Gene3D" id="3.10.50.10">
    <property type="match status" value="1"/>
</dbReference>
<evidence type="ECO:0000259" key="4">
    <source>
        <dbReference type="PROSITE" id="PS51910"/>
    </source>
</evidence>
<dbReference type="GO" id="GO:0016798">
    <property type="term" value="F:hydrolase activity, acting on glycosyl bonds"/>
    <property type="evidence" value="ECO:0007669"/>
    <property type="project" value="UniProtKB-KW"/>
</dbReference>